<dbReference type="PROSITE" id="PS00018">
    <property type="entry name" value="EF_HAND_1"/>
    <property type="match status" value="2"/>
</dbReference>
<reference evidence="1" key="1">
    <citation type="submission" date="2016-03" db="EMBL/GenBank/DDBJ databases">
        <title>Microsymbionts genomes from the relict species Vavilovia formosa.</title>
        <authorList>
            <person name="Chirak E."/>
            <person name="Kimeklis A."/>
            <person name="Kopat V."/>
            <person name="Andronov E."/>
        </authorList>
    </citation>
    <scope>NUCLEOTIDE SEQUENCE [LARGE SCALE GENOMIC DNA]</scope>
    <source>
        <strain evidence="1">Vaf12</strain>
    </source>
</reference>
<dbReference type="EMBL" id="LVYU01000113">
    <property type="protein sequence ID" value="KZA98580.1"/>
    <property type="molecule type" value="Genomic_DNA"/>
</dbReference>
<accession>A0A154IDC4</accession>
<dbReference type="PANTHER" id="PTHR39431:SF1">
    <property type="entry name" value="FRPA_C-RELATED PROTEIN"/>
    <property type="match status" value="1"/>
</dbReference>
<sequence length="2067" mass="218584">MSGNGLSVETLSTSSKFLDLDGDGYQHRTAWAGTGTGVLIIDANGDGKISQSNEFVFTEWDSSATGDLEALKHVFDTNGNGKLDAGDVQWSKFRVEVNGQLVTLDSLGITSIDLTPKGSGQTFEDGSAITGTTTFTRVDGSTGTVGDAKLANDDAAYLVKTTSSMRADNSIEKTILAYNKDGSLAFRNVVTTTADGRSVQTQFDDDGNGTFDRSQTNVLTIDTDGVQTKTVSNFNADGSLNDRTITVTSADHLKVTTTVDLDGDGITDQRQIYEKLIDGSTTTTTEQLSVNGTLLTKTMVASSANGLVKTTSLDRDGNGVYDDIVTETTTIAADGTRNKTTVDRSSNNKVLSQVDTSTSADGRTITVSVDADGNGPRETKTVTTSTTAASGDVTLVTSTYNTNTSSTLRSKMTTVTTANGLKKTVTSDVNADNVIDFTDIDETVIAADKRTQTVQHRTKAGITDKLLSQTITTTSTDGKSITIAEDANGDGKNDRFTDIKVDANGITTNKVSTLNSDDSTVNKIQTVTTADGLSKTTSTDADGDGVYDLVVTDVITNGADGSRTETVTSKNANGVTIATTSTNTTADSLTQTVKTDANGDGVFEDTTKSVTVLDATGKRTETVRSTSADGTLNAQIVTELSADRRNTTTVTDADGDGRTDTRRVETVSVSGNVNIWERQYAADASTISTTTTDISGDGLTKSVSADLNHDGVGDRITNDQTVLNADGSKTQTISLTSSDATRLNKKTIVTSGNGKSITTSEYINGDEVVDTKTTDVTTFDTLGMQFQTVSNFRGTTLANSTKVTTNLNGLAGQTDYDLDGDGAVNRTSAWKKTPLDPLGSVTTTETVRAADDDTTLISQTITKVSADKKTTTISSKIDGDTVVDRLETITLGENGWTTNNIQQFKGENVVETQAKFTTSDDGLSKSWSSDLDNNNIFELVTTDDTVLNADGSRTQTTSRSGIGTTKSTVNASGLSKTTSWADASGNAVRSMSDVTVLNADGGTTETLSYFKADGTTLESKTVTAVAAHGLSTTVTIDVDGNNTVDKKSVTTKQADGSIVQVLSDLGANAVLKDSKTVTTWADGLTQTTEYDTDGNATVDKKTTSSTVLKANGSKTTTTKDIVAGVTKSITLTEVSGDGLTVTTKWDTAGTGNGTTFDKSRTDVTVLNADGSKTQTISNFTGTTLTSRYLVETKANGLFITTKSDPTGTGSYSQIATDETTLKNATTGKATNGTATRTIINTKAGDGSLISKTITTTSPNGLIVTSAEERPGFTNQTVTDTTTVLADGAVRETVEKRDSGGILIGKIVTLTSADKLTVTIDRDGNGDGTVDQRQETVNAPSGIQTSVTTNFKADGATVKDKSTVVVSADRRLTTTTWDLDGNGAIDRQRMTSFTANADGSSMTVISDTNLPAGTLAAKTTIQTSADGRLRTTSKDINGDGTVDQVETVTIDSAGASVSVVTNNATAQKVSNLTSGVVYWSQAIAAKIETTTSADGRTKIAKYDYDGNGVYETVMQSTIQVDGSVVTAATQTNASGTVTAKGTIATSADGLITTLSKDADNNGTIDHTETAVTHADGSITLTKVDLNSSGALTQTIVDTVGAFGSLSSSLTTNSLGQKTKQTIVAADGSSVMTTYDGPSGKQLSVANVTKAGLLTSATFDDALGAASWKKIEQLYDAAGSLQKVNQTNDDGTSYSKEIDTTGAQTWNSVEYWYDANTNKTNATVIYDNSEKREYGWDVKGQSWDYYLIYINSSSQTTERLDYNDDKTYQRTYYDLAGANDWSSQTDYRTASDVLMKSYFLRDDATRERVISYDYLGNQPWVTAKFNYHNTYLDNGRTENDDGGWTTYEYHSDRQGAPESWTRYLKGRVVESWSESGGYKKFNVPILLDLNSDGHVDLRPLESLGPSVGFDWDADGMADETAWVGPQDGFLAIDLGADGTAGADGKIDQERELAFSAWNDESTSDLDGLRLAFDTNHDNILDLNDDRWSEFRVWRDLNQNGVSDAGELQTMTDAGIRLINLIPSSDGAQSFPDGSMITGTSSYQTVDGTNQYLVGDAILASRSSRAANVA</sequence>
<dbReference type="InterPro" id="IPR028994">
    <property type="entry name" value="Integrin_alpha_N"/>
</dbReference>
<dbReference type="PANTHER" id="PTHR39431">
    <property type="entry name" value="FRPA/C-RELATED PROTEIN"/>
    <property type="match status" value="1"/>
</dbReference>
<organism evidence="1">
    <name type="scientific">Rhizobium leguminosarum</name>
    <dbReference type="NCBI Taxonomy" id="384"/>
    <lineage>
        <taxon>Bacteria</taxon>
        <taxon>Pseudomonadati</taxon>
        <taxon>Pseudomonadota</taxon>
        <taxon>Alphaproteobacteria</taxon>
        <taxon>Hyphomicrobiales</taxon>
        <taxon>Rhizobiaceae</taxon>
        <taxon>Rhizobium/Agrobacterium group</taxon>
        <taxon>Rhizobium</taxon>
    </lineage>
</organism>
<dbReference type="SUPFAM" id="SSF69318">
    <property type="entry name" value="Integrin alpha N-terminal domain"/>
    <property type="match status" value="1"/>
</dbReference>
<dbReference type="InterPro" id="IPR018247">
    <property type="entry name" value="EF_Hand_1_Ca_BS"/>
</dbReference>
<gene>
    <name evidence="1" type="ORF">A4A59_26545</name>
</gene>
<proteinExistence type="predicted"/>
<name>A0A154IDC4_RHILE</name>
<comment type="caution">
    <text evidence="1">The sequence shown here is derived from an EMBL/GenBank/DDBJ whole genome shotgun (WGS) entry which is preliminary data.</text>
</comment>
<evidence type="ECO:0008006" key="2">
    <source>
        <dbReference type="Google" id="ProtNLM"/>
    </source>
</evidence>
<evidence type="ECO:0000313" key="1">
    <source>
        <dbReference type="EMBL" id="KZA98580.1"/>
    </source>
</evidence>
<protein>
    <recommendedName>
        <fullName evidence="2">Adhesin</fullName>
    </recommendedName>
</protein>